<dbReference type="EMBL" id="BPQB01000016">
    <property type="protein sequence ID" value="GJE90288.1"/>
    <property type="molecule type" value="Genomic_DNA"/>
</dbReference>
<name>A0A9P3G6Q2_9APHY</name>
<accession>A0A9P3G6Q2</accession>
<organism evidence="1 2">
    <name type="scientific">Phanerochaete sordida</name>
    <dbReference type="NCBI Taxonomy" id="48140"/>
    <lineage>
        <taxon>Eukaryota</taxon>
        <taxon>Fungi</taxon>
        <taxon>Dikarya</taxon>
        <taxon>Basidiomycota</taxon>
        <taxon>Agaricomycotina</taxon>
        <taxon>Agaricomycetes</taxon>
        <taxon>Polyporales</taxon>
        <taxon>Phanerochaetaceae</taxon>
        <taxon>Phanerochaete</taxon>
    </lineage>
</organism>
<sequence>MITVPAICSPWSDELDGSFDVAVDVQSEAKHVFLFRLPPELLQNIFDNLQRFTDVAAFASVHPYLFFAGRCRIEHWAERFAPWADQRLVYPVVAYARHQHIPLPKFMSEDKALTASVGAGPDAFHKLLATCTLVSRETATDGVRRPLSFAELRARHAVFDWPQWGGAGFWHYPPARRWVLCNASKGVYASLDAFAPDAGPEHDMDAYPRDAQRVYDRLCTLIRIEPGFEGPWAGDRVKIVVRESLRADRSATGAWVEKTWDQLSAECDHRIPESPSSWCMRKQPLSLHKSSEPGYPH</sequence>
<gene>
    <name evidence="1" type="ORF">PsYK624_064170</name>
</gene>
<protein>
    <recommendedName>
        <fullName evidence="3">F-box domain-containing protein</fullName>
    </recommendedName>
</protein>
<dbReference type="AlphaFoldDB" id="A0A9P3G6Q2"/>
<comment type="caution">
    <text evidence="1">The sequence shown here is derived from an EMBL/GenBank/DDBJ whole genome shotgun (WGS) entry which is preliminary data.</text>
</comment>
<evidence type="ECO:0000313" key="2">
    <source>
        <dbReference type="Proteomes" id="UP000703269"/>
    </source>
</evidence>
<keyword evidence="2" id="KW-1185">Reference proteome</keyword>
<dbReference type="Proteomes" id="UP000703269">
    <property type="component" value="Unassembled WGS sequence"/>
</dbReference>
<proteinExistence type="predicted"/>
<evidence type="ECO:0000313" key="1">
    <source>
        <dbReference type="EMBL" id="GJE90288.1"/>
    </source>
</evidence>
<evidence type="ECO:0008006" key="3">
    <source>
        <dbReference type="Google" id="ProtNLM"/>
    </source>
</evidence>
<reference evidence="1 2" key="1">
    <citation type="submission" date="2021-08" db="EMBL/GenBank/DDBJ databases">
        <title>Draft Genome Sequence of Phanerochaete sordida strain YK-624.</title>
        <authorList>
            <person name="Mori T."/>
            <person name="Dohra H."/>
            <person name="Suzuki T."/>
            <person name="Kawagishi H."/>
            <person name="Hirai H."/>
        </authorList>
    </citation>
    <scope>NUCLEOTIDE SEQUENCE [LARGE SCALE GENOMIC DNA]</scope>
    <source>
        <strain evidence="1 2">YK-624</strain>
    </source>
</reference>